<dbReference type="AlphaFoldDB" id="A0A919SX58"/>
<dbReference type="Pfam" id="PF14280">
    <property type="entry name" value="DUF4365"/>
    <property type="match status" value="1"/>
</dbReference>
<evidence type="ECO:0008006" key="5">
    <source>
        <dbReference type="Google" id="ProtNLM"/>
    </source>
</evidence>
<organism evidence="3 4">
    <name type="scientific">Actinoplanes auranticolor</name>
    <dbReference type="NCBI Taxonomy" id="47988"/>
    <lineage>
        <taxon>Bacteria</taxon>
        <taxon>Bacillati</taxon>
        <taxon>Actinomycetota</taxon>
        <taxon>Actinomycetes</taxon>
        <taxon>Micromonosporales</taxon>
        <taxon>Micromonosporaceae</taxon>
        <taxon>Actinoplanes</taxon>
    </lineage>
</organism>
<gene>
    <name evidence="3" type="ORF">Aau02nite_89080</name>
</gene>
<keyword evidence="4" id="KW-1185">Reference proteome</keyword>
<dbReference type="Pfam" id="PF20698">
    <property type="entry name" value="PIN-TPR-GreABC"/>
    <property type="match status" value="1"/>
</dbReference>
<dbReference type="EMBL" id="BOQL01000090">
    <property type="protein sequence ID" value="GIM80122.1"/>
    <property type="molecule type" value="Genomic_DNA"/>
</dbReference>
<dbReference type="InterPro" id="IPR025375">
    <property type="entry name" value="DUF4365"/>
</dbReference>
<evidence type="ECO:0000313" key="4">
    <source>
        <dbReference type="Proteomes" id="UP000681340"/>
    </source>
</evidence>
<feature type="domain" description="PIN" evidence="2">
    <location>
        <begin position="911"/>
        <end position="1049"/>
    </location>
</feature>
<name>A0A919SX58_9ACTN</name>
<dbReference type="Proteomes" id="UP000681340">
    <property type="component" value="Unassembled WGS sequence"/>
</dbReference>
<feature type="domain" description="DUF4365" evidence="1">
    <location>
        <begin position="23"/>
        <end position="146"/>
    </location>
</feature>
<comment type="caution">
    <text evidence="3">The sequence shown here is derived from an EMBL/GenBank/DDBJ whole genome shotgun (WGS) entry which is preliminary data.</text>
</comment>
<dbReference type="InterPro" id="IPR048987">
    <property type="entry name" value="PIN-TPR-GreABC"/>
</dbReference>
<evidence type="ECO:0000259" key="1">
    <source>
        <dbReference type="Pfam" id="PF14280"/>
    </source>
</evidence>
<protein>
    <recommendedName>
        <fullName evidence="5">DUF4365 domain-containing protein</fullName>
    </recommendedName>
</protein>
<reference evidence="3" key="1">
    <citation type="submission" date="2021-03" db="EMBL/GenBank/DDBJ databases">
        <title>Whole genome shotgun sequence of Actinoplanes auranticolor NBRC 12245.</title>
        <authorList>
            <person name="Komaki H."/>
            <person name="Tamura T."/>
        </authorList>
    </citation>
    <scope>NUCLEOTIDE SEQUENCE</scope>
    <source>
        <strain evidence="3">NBRC 12245</strain>
    </source>
</reference>
<sequence>MMCGTLVMRSGPGTGMSEFSNRRGVNIVSDAALGIEWFFREQPTSDQGIDAHVEKAPNEVGTGRLIAVQIKAGPSYFREPVNDGWVFRFDAKKARLWLNHALPVIVALVDLDHRKAYWQVISSWTATPTGKDFKVYVPRDQEIMDADSEWTHLASGIQSRAVQQYEFALTQLPPSVSKKLRDHPSSSHEDIAVLALHLAEGKNNPEAIVESLIVNEPIWIQRQAETSWKAISSYAAEHDLGGLSADALERAAATVPGQRQKLLASAAINVLGSNRERARALVDEVESAGTGNLTTFVARALVEHPVGDAGPFRVDPALLADSEEVRGNTLVQSFLSEQATRSDDPDLACRHARMAHDAAPDDSSVMVLYADKLLRRSSTRKRQPRDLDDASSLLELALTQRRAWSGPTIPVLLTLVRSYALSGHFERMLSACLASPEGSASADEATNPEVRRNAVLGAWGAGRADLLGELAASLGDTSEDRIVRLRVGILNLTEQEAESLWSAELERASTESDYNAIVAASVELASLGRDESETLAPLVAASIIPSAYVDLVRALVTARVDLDAAIPELRSVARRHQTAAEFLISRLMAAGRFAEAADDCASLFLHSREPYLLFKRAQCLIEARNNAAEAAALEAVAVNSGFTAERIRLLTYLGAKAADRGDWHDAEKHLATVLSLHRPSSAEIWRVVLVQINQGRLPRAANTVAEYRPTVQSIEEAELWLKANVAVPWNESIASEALALARRFNDPRISTALLTQIITKTYGVAQADDSAEADQIDDEEGDDFEERRRLAQNPVPGELHRQAFAALDRLVNESGDATGVTVIRGDPEQQIARMAEMARQAADGREQFDDLLSAARDGLLPQGFVAALRGTSYATLLVQRTLGPLVAGAVADDEHGVEIEVAGESLGKQVVIDTTTLLVLSGLSSEASLEGSFIAMNLPASALSDIYSSALDIRGLAASPGTVGWNPATNSMALWELGDAEYLRQLNKIQEIENLCERVVARTVQELSLFDDLGDSSRIAVWAESIQLAHDQDLPLWSDDLGVRRVARHFGVNCFGTTALIDCLRDRELSPGIVGERIDSIIERTALFNRELALQMIVDVALHLEDLLWLAERDDWLPNASGLVLTRPSWWSWQVTPMRDLISLYDKVRENNVSALGDWQFAAMIGAAKAFMPVEVASKMLANISLIGYGAGWSIDVVVEGLKRARKVANTFDLPDPILQAPAAVSAMARAVGVANLEGLIQELLSHFDMPNG</sequence>
<evidence type="ECO:0000259" key="2">
    <source>
        <dbReference type="Pfam" id="PF20698"/>
    </source>
</evidence>
<accession>A0A919SX58</accession>
<evidence type="ECO:0000313" key="3">
    <source>
        <dbReference type="EMBL" id="GIM80122.1"/>
    </source>
</evidence>
<proteinExistence type="predicted"/>